<organism evidence="2 3">
    <name type="scientific">Rhizobium alvei</name>
    <dbReference type="NCBI Taxonomy" id="1132659"/>
    <lineage>
        <taxon>Bacteria</taxon>
        <taxon>Pseudomonadati</taxon>
        <taxon>Pseudomonadota</taxon>
        <taxon>Alphaproteobacteria</taxon>
        <taxon>Hyphomicrobiales</taxon>
        <taxon>Rhizobiaceae</taxon>
        <taxon>Rhizobium/Agrobacterium group</taxon>
        <taxon>Rhizobium</taxon>
    </lineage>
</organism>
<dbReference type="Gene3D" id="3.40.33.10">
    <property type="entry name" value="CAP"/>
    <property type="match status" value="1"/>
</dbReference>
<dbReference type="PANTHER" id="PTHR31157">
    <property type="entry name" value="SCP DOMAIN-CONTAINING PROTEIN"/>
    <property type="match status" value="1"/>
</dbReference>
<dbReference type="Gene3D" id="2.150.10.10">
    <property type="entry name" value="Serralysin-like metalloprotease, C-terminal"/>
    <property type="match status" value="1"/>
</dbReference>
<evidence type="ECO:0000259" key="1">
    <source>
        <dbReference type="Pfam" id="PF00188"/>
    </source>
</evidence>
<evidence type="ECO:0000313" key="3">
    <source>
        <dbReference type="Proteomes" id="UP001174932"/>
    </source>
</evidence>
<reference evidence="2" key="1">
    <citation type="journal article" date="2015" name="Int. J. Syst. Evol. Microbiol.">
        <title>Rhizobium alvei sp. nov., isolated from a freshwater river.</title>
        <authorList>
            <person name="Sheu S.Y."/>
            <person name="Huang H.W."/>
            <person name="Young C.C."/>
            <person name="Chen W.M."/>
        </authorList>
    </citation>
    <scope>NUCLEOTIDE SEQUENCE</scope>
    <source>
        <strain evidence="2">TNR-22</strain>
    </source>
</reference>
<name>A0ABT8YJ16_9HYPH</name>
<comment type="caution">
    <text evidence="2">The sequence shown here is derived from an EMBL/GenBank/DDBJ whole genome shotgun (WGS) entry which is preliminary data.</text>
</comment>
<dbReference type="InterPro" id="IPR014044">
    <property type="entry name" value="CAP_dom"/>
</dbReference>
<protein>
    <submittedName>
        <fullName evidence="2">CAP domain-containing protein</fullName>
    </submittedName>
</protein>
<dbReference type="InterPro" id="IPR035940">
    <property type="entry name" value="CAP_sf"/>
</dbReference>
<dbReference type="Proteomes" id="UP001174932">
    <property type="component" value="Unassembled WGS sequence"/>
</dbReference>
<dbReference type="EMBL" id="JAUOZU010000004">
    <property type="protein sequence ID" value="MDO6963235.1"/>
    <property type="molecule type" value="Genomic_DNA"/>
</dbReference>
<dbReference type="PANTHER" id="PTHR31157:SF1">
    <property type="entry name" value="SCP DOMAIN-CONTAINING PROTEIN"/>
    <property type="match status" value="1"/>
</dbReference>
<proteinExistence type="predicted"/>
<dbReference type="Pfam" id="PF00353">
    <property type="entry name" value="HemolysinCabind"/>
    <property type="match status" value="1"/>
</dbReference>
<evidence type="ECO:0000313" key="2">
    <source>
        <dbReference type="EMBL" id="MDO6963235.1"/>
    </source>
</evidence>
<feature type="domain" description="SCP" evidence="1">
    <location>
        <begin position="12"/>
        <end position="163"/>
    </location>
</feature>
<dbReference type="SUPFAM" id="SSF51120">
    <property type="entry name" value="beta-Roll"/>
    <property type="match status" value="1"/>
</dbReference>
<reference evidence="2" key="2">
    <citation type="submission" date="2023-07" db="EMBL/GenBank/DDBJ databases">
        <authorList>
            <person name="Shen H."/>
        </authorList>
    </citation>
    <scope>NUCLEOTIDE SEQUENCE</scope>
    <source>
        <strain evidence="2">TNR-22</strain>
    </source>
</reference>
<dbReference type="CDD" id="cd05379">
    <property type="entry name" value="CAP_bacterial"/>
    <property type="match status" value="1"/>
</dbReference>
<keyword evidence="3" id="KW-1185">Reference proteome</keyword>
<dbReference type="Pfam" id="PF00188">
    <property type="entry name" value="CAP"/>
    <property type="match status" value="1"/>
</dbReference>
<dbReference type="InterPro" id="IPR011049">
    <property type="entry name" value="Serralysin-like_metalloprot_C"/>
</dbReference>
<accession>A0ABT8YJ16</accession>
<gene>
    <name evidence="2" type="ORF">Q4481_04655</name>
</gene>
<sequence>MANLSAQEQLMLELTNRARMDPVGEARRMGLSNLNEGVAAADRISSAPKQVLAGNDDLAQAAARHSSWMLAHDIFDHSETSGTSGFTGKNPSDRMTNAGYTFSGSFTAGENIAVRGTTTQINAKDLTQMIIAQHKDLFVDENIDGRGHRLNILEDAYREIGIGQESGKFAFESGGTQFNSSMVTQDFARSGTSLFVTGVVYKDNVINNDFFSVGEQIAGRKVSGGGLSDTTGSGGGYELAMANGNARSILFDLANGDVTVGLQTFVTNIKVDVVNGNEVWTNGELAFVSGNVRQVHALGIAAIDLAGGTNGQTLTGNDAANRIDGKAGNDVLIGGLSVDVLVGGSGADQFRFDDRHSGKTNSTADRITDFTGADTINMELVDANSKKAGDQDFSFIGGEAFHHKAGELRAFSSGGDTFIQGDTNGDGSVDFLLRLDGRHAMTAGDFDL</sequence>
<dbReference type="RefSeq" id="WP_304375149.1">
    <property type="nucleotide sequence ID" value="NZ_JAUOZU010000004.1"/>
</dbReference>
<dbReference type="SUPFAM" id="SSF55797">
    <property type="entry name" value="PR-1-like"/>
    <property type="match status" value="1"/>
</dbReference>
<dbReference type="InterPro" id="IPR001343">
    <property type="entry name" value="Hemolysn_Ca-bd"/>
</dbReference>